<dbReference type="EMBL" id="BK003772">
    <property type="protein sequence ID" value="DAA02470.1"/>
    <property type="molecule type" value="Genomic_DNA"/>
</dbReference>
<gene>
    <name evidence="2" type="ORF">HDC06179</name>
</gene>
<evidence type="ECO:0000256" key="1">
    <source>
        <dbReference type="SAM" id="MobiDB-lite"/>
    </source>
</evidence>
<proteinExistence type="predicted"/>
<name>Q6IGJ4_DROME</name>
<dbReference type="AlphaFoldDB" id="Q6IGJ4"/>
<feature type="region of interest" description="Disordered" evidence="1">
    <location>
        <begin position="1"/>
        <end position="66"/>
    </location>
</feature>
<reference evidence="2" key="1">
    <citation type="journal article" date="2003" name="Genome Biol.">
        <title>An integrated gene annotation and transcriptional profiling approach towards the full gene content of the Drosophila genome.</title>
        <authorList>
            <person name="Hild M."/>
            <person name="Beckmann B."/>
            <person name="Haas S.A."/>
            <person name="Koch B."/>
            <person name="Solovyev V."/>
            <person name="Busold C."/>
            <person name="Fellenberg K."/>
            <person name="Boutros M."/>
            <person name="Vingron M."/>
            <person name="Sauer F."/>
            <person name="Hoheisel J.D."/>
            <person name="Paro R."/>
        </authorList>
    </citation>
    <scope>NUCLEOTIDE SEQUENCE</scope>
</reference>
<sequence length="156" mass="16980">MEHKYNEPEKPSAENENQNKDGNQRGQLELWQRAANRGVSRIRNQGPRTKERGPRNCRQGAKKQSNIHLLFNTKTQFVHSPGNHQQTSPAGILLLHTHTHTHTLRGPWGSEVSGGTRVVRAIDAAGNSSEKNEGSSAELSCSWNSEGVGAGAGVVA</sequence>
<feature type="compositionally biased region" description="Basic and acidic residues" evidence="1">
    <location>
        <begin position="1"/>
        <end position="23"/>
    </location>
</feature>
<organism evidence="2">
    <name type="scientific">Drosophila melanogaster</name>
    <name type="common">Fruit fly</name>
    <dbReference type="NCBI Taxonomy" id="7227"/>
    <lineage>
        <taxon>Eukaryota</taxon>
        <taxon>Metazoa</taxon>
        <taxon>Ecdysozoa</taxon>
        <taxon>Arthropoda</taxon>
        <taxon>Hexapoda</taxon>
        <taxon>Insecta</taxon>
        <taxon>Pterygota</taxon>
        <taxon>Neoptera</taxon>
        <taxon>Endopterygota</taxon>
        <taxon>Diptera</taxon>
        <taxon>Brachycera</taxon>
        <taxon>Muscomorpha</taxon>
        <taxon>Ephydroidea</taxon>
        <taxon>Drosophilidae</taxon>
        <taxon>Drosophila</taxon>
        <taxon>Sophophora</taxon>
    </lineage>
</organism>
<evidence type="ECO:0000313" key="2">
    <source>
        <dbReference type="EMBL" id="DAA02470.1"/>
    </source>
</evidence>
<accession>Q6IGJ4</accession>
<protein>
    <submittedName>
        <fullName evidence="2">HDC06179</fullName>
    </submittedName>
</protein>